<dbReference type="EMBL" id="JAPFQA010000030">
    <property type="protein sequence ID" value="MCZ8548544.1"/>
    <property type="molecule type" value="Genomic_DNA"/>
</dbReference>
<dbReference type="PROSITE" id="PS50893">
    <property type="entry name" value="ABC_TRANSPORTER_2"/>
    <property type="match status" value="1"/>
</dbReference>
<sequence length="219" mass="23316">MAALQGMGQLELFNALFGAERVLGGTILINGQQAHFAGPSDAIDVGIGYVPEDRKIQGLALHRSGTENASIPIVSEFSRLGVVDTATERARVDDAFSAVNLHPRALHQTAAEFSGGNQQKMVLAKWLLTNCRILLAFDPTRGVDVGTKHEIYGILRRFAEGGGGVLLHSTEVPELIGLCDHIAVLYRGQINADLAHGEATEETVGAWMLGSGEHARAVA</sequence>
<evidence type="ECO:0000313" key="11">
    <source>
        <dbReference type="Proteomes" id="UP001152178"/>
    </source>
</evidence>
<keyword evidence="6 10" id="KW-0067">ATP-binding</keyword>
<comment type="similarity">
    <text evidence="1">Belongs to the ABC transporter superfamily.</text>
</comment>
<keyword evidence="11" id="KW-1185">Reference proteome</keyword>
<feature type="domain" description="ABC transporter" evidence="9">
    <location>
        <begin position="1"/>
        <end position="212"/>
    </location>
</feature>
<keyword evidence="2" id="KW-0813">Transport</keyword>
<evidence type="ECO:0000256" key="5">
    <source>
        <dbReference type="ARBA" id="ARBA00022741"/>
    </source>
</evidence>
<organism evidence="10 11">
    <name type="scientific">Mesorhizobium qingshengii</name>
    <dbReference type="NCBI Taxonomy" id="1165689"/>
    <lineage>
        <taxon>Bacteria</taxon>
        <taxon>Pseudomonadati</taxon>
        <taxon>Pseudomonadota</taxon>
        <taxon>Alphaproteobacteria</taxon>
        <taxon>Hyphomicrobiales</taxon>
        <taxon>Phyllobacteriaceae</taxon>
        <taxon>Mesorhizobium</taxon>
    </lineage>
</organism>
<dbReference type="GO" id="GO:0005524">
    <property type="term" value="F:ATP binding"/>
    <property type="evidence" value="ECO:0007669"/>
    <property type="project" value="UniProtKB-KW"/>
</dbReference>
<keyword evidence="8" id="KW-0472">Membrane</keyword>
<evidence type="ECO:0000256" key="3">
    <source>
        <dbReference type="ARBA" id="ARBA00022475"/>
    </source>
</evidence>
<dbReference type="SUPFAM" id="SSF52540">
    <property type="entry name" value="P-loop containing nucleoside triphosphate hydrolases"/>
    <property type="match status" value="1"/>
</dbReference>
<comment type="caution">
    <text evidence="10">The sequence shown here is derived from an EMBL/GenBank/DDBJ whole genome shotgun (WGS) entry which is preliminary data.</text>
</comment>
<dbReference type="CDD" id="cd03215">
    <property type="entry name" value="ABC_Carb_Monos_II"/>
    <property type="match status" value="1"/>
</dbReference>
<evidence type="ECO:0000256" key="6">
    <source>
        <dbReference type="ARBA" id="ARBA00022840"/>
    </source>
</evidence>
<keyword evidence="7" id="KW-1278">Translocase</keyword>
<evidence type="ECO:0000256" key="2">
    <source>
        <dbReference type="ARBA" id="ARBA00022448"/>
    </source>
</evidence>
<dbReference type="RefSeq" id="WP_269908793.1">
    <property type="nucleotide sequence ID" value="NZ_JAPFQA010000030.1"/>
</dbReference>
<reference evidence="10" key="1">
    <citation type="submission" date="2022-11" db="EMBL/GenBank/DDBJ databases">
        <authorList>
            <person name="Coimbra C."/>
        </authorList>
    </citation>
    <scope>NUCLEOTIDE SEQUENCE</scope>
    <source>
        <strain evidence="10">Jales19</strain>
    </source>
</reference>
<accession>A0ABT4R4I5</accession>
<protein>
    <submittedName>
        <fullName evidence="10">ATP-binding cassette domain-containing protein</fullName>
    </submittedName>
</protein>
<evidence type="ECO:0000256" key="1">
    <source>
        <dbReference type="ARBA" id="ARBA00005417"/>
    </source>
</evidence>
<dbReference type="InterPro" id="IPR050107">
    <property type="entry name" value="ABC_carbohydrate_import_ATPase"/>
</dbReference>
<keyword evidence="3" id="KW-1003">Cell membrane</keyword>
<evidence type="ECO:0000256" key="8">
    <source>
        <dbReference type="ARBA" id="ARBA00023136"/>
    </source>
</evidence>
<keyword evidence="4" id="KW-0677">Repeat</keyword>
<dbReference type="PROSITE" id="PS00211">
    <property type="entry name" value="ABC_TRANSPORTER_1"/>
    <property type="match status" value="1"/>
</dbReference>
<dbReference type="PANTHER" id="PTHR43790">
    <property type="entry name" value="CARBOHYDRATE TRANSPORT ATP-BINDING PROTEIN MG119-RELATED"/>
    <property type="match status" value="1"/>
</dbReference>
<proteinExistence type="inferred from homology"/>
<keyword evidence="5" id="KW-0547">Nucleotide-binding</keyword>
<dbReference type="InterPro" id="IPR017871">
    <property type="entry name" value="ABC_transporter-like_CS"/>
</dbReference>
<evidence type="ECO:0000259" key="9">
    <source>
        <dbReference type="PROSITE" id="PS50893"/>
    </source>
</evidence>
<name>A0ABT4R4I5_9HYPH</name>
<dbReference type="PANTHER" id="PTHR43790:SF3">
    <property type="entry name" value="D-ALLOSE IMPORT ATP-BINDING PROTEIN ALSA-RELATED"/>
    <property type="match status" value="1"/>
</dbReference>
<gene>
    <name evidence="10" type="ORF">OOJ09_30650</name>
</gene>
<evidence type="ECO:0000256" key="7">
    <source>
        <dbReference type="ARBA" id="ARBA00022967"/>
    </source>
</evidence>
<dbReference type="InterPro" id="IPR003439">
    <property type="entry name" value="ABC_transporter-like_ATP-bd"/>
</dbReference>
<evidence type="ECO:0000256" key="4">
    <source>
        <dbReference type="ARBA" id="ARBA00022737"/>
    </source>
</evidence>
<evidence type="ECO:0000313" key="10">
    <source>
        <dbReference type="EMBL" id="MCZ8548544.1"/>
    </source>
</evidence>
<dbReference type="Pfam" id="PF00005">
    <property type="entry name" value="ABC_tran"/>
    <property type="match status" value="1"/>
</dbReference>
<dbReference type="Proteomes" id="UP001152178">
    <property type="component" value="Unassembled WGS sequence"/>
</dbReference>
<dbReference type="InterPro" id="IPR027417">
    <property type="entry name" value="P-loop_NTPase"/>
</dbReference>
<dbReference type="Gene3D" id="3.40.50.300">
    <property type="entry name" value="P-loop containing nucleotide triphosphate hydrolases"/>
    <property type="match status" value="1"/>
</dbReference>